<dbReference type="InterPro" id="IPR018743">
    <property type="entry name" value="DUF2292"/>
</dbReference>
<reference evidence="1 2" key="1">
    <citation type="submission" date="2020-12" db="EMBL/GenBank/DDBJ databases">
        <title>Geomonas sp. Red259, isolated from paddy soil.</title>
        <authorList>
            <person name="Xu Z."/>
            <person name="Zhang Z."/>
            <person name="Masuda Y."/>
            <person name="Itoh H."/>
            <person name="Senoo K."/>
        </authorList>
    </citation>
    <scope>NUCLEOTIDE SEQUENCE [LARGE SCALE GENOMIC DNA]</scope>
    <source>
        <strain evidence="1 2">Red259</strain>
    </source>
</reference>
<organism evidence="1 2">
    <name type="scientific">Geomonas propionica</name>
    <dbReference type="NCBI Taxonomy" id="2798582"/>
    <lineage>
        <taxon>Bacteria</taxon>
        <taxon>Pseudomonadati</taxon>
        <taxon>Thermodesulfobacteriota</taxon>
        <taxon>Desulfuromonadia</taxon>
        <taxon>Geobacterales</taxon>
        <taxon>Geobacteraceae</taxon>
        <taxon>Geomonas</taxon>
    </lineage>
</organism>
<proteinExistence type="predicted"/>
<dbReference type="RefSeq" id="WP_199396761.1">
    <property type="nucleotide sequence ID" value="NZ_JAEMHK010000017.1"/>
</dbReference>
<name>A0ABS0YWD0_9BACT</name>
<accession>A0ABS0YWD0</accession>
<dbReference type="EMBL" id="JAEMHK010000017">
    <property type="protein sequence ID" value="MBJ6802290.1"/>
    <property type="molecule type" value="Genomic_DNA"/>
</dbReference>
<sequence>MAATTEQPGKLSEELEQRLRMALKEIRFGTVTLVIQDGKVIQLDKSEKIRIQ</sequence>
<comment type="caution">
    <text evidence="1">The sequence shown here is derived from an EMBL/GenBank/DDBJ whole genome shotgun (WGS) entry which is preliminary data.</text>
</comment>
<protein>
    <submittedName>
        <fullName evidence="1">YezD family protein</fullName>
    </submittedName>
</protein>
<evidence type="ECO:0000313" key="1">
    <source>
        <dbReference type="EMBL" id="MBJ6802290.1"/>
    </source>
</evidence>
<gene>
    <name evidence="1" type="ORF">JFN90_19355</name>
</gene>
<dbReference type="Pfam" id="PF10055">
    <property type="entry name" value="DUF2292"/>
    <property type="match status" value="1"/>
</dbReference>
<evidence type="ECO:0000313" key="2">
    <source>
        <dbReference type="Proteomes" id="UP000641025"/>
    </source>
</evidence>
<keyword evidence="2" id="KW-1185">Reference proteome</keyword>
<dbReference type="Proteomes" id="UP000641025">
    <property type="component" value="Unassembled WGS sequence"/>
</dbReference>